<evidence type="ECO:0000256" key="3">
    <source>
        <dbReference type="ARBA" id="ARBA00023004"/>
    </source>
</evidence>
<evidence type="ECO:0000256" key="1">
    <source>
        <dbReference type="ARBA" id="ARBA00022723"/>
    </source>
</evidence>
<evidence type="ECO:0000256" key="4">
    <source>
        <dbReference type="ARBA" id="ARBA00025742"/>
    </source>
</evidence>
<evidence type="ECO:0000313" key="6">
    <source>
        <dbReference type="EMBL" id="MBB3017825.1"/>
    </source>
</evidence>
<organism evidence="6 7">
    <name type="scientific">Microvirga lupini</name>
    <dbReference type="NCBI Taxonomy" id="420324"/>
    <lineage>
        <taxon>Bacteria</taxon>
        <taxon>Pseudomonadati</taxon>
        <taxon>Pseudomonadota</taxon>
        <taxon>Alphaproteobacteria</taxon>
        <taxon>Hyphomicrobiales</taxon>
        <taxon>Methylobacteriaceae</taxon>
        <taxon>Microvirga</taxon>
    </lineage>
</organism>
<dbReference type="GO" id="GO:0046872">
    <property type="term" value="F:metal ion binding"/>
    <property type="evidence" value="ECO:0007669"/>
    <property type="project" value="UniProtKB-KW"/>
</dbReference>
<evidence type="ECO:0000256" key="2">
    <source>
        <dbReference type="ARBA" id="ARBA00022801"/>
    </source>
</evidence>
<evidence type="ECO:0000313" key="7">
    <source>
        <dbReference type="Proteomes" id="UP000532010"/>
    </source>
</evidence>
<dbReference type="Gene3D" id="3.60.21.10">
    <property type="match status" value="1"/>
</dbReference>
<comment type="similarity">
    <text evidence="4">Belongs to the cyclic nucleotide phosphodiesterase class-III family.</text>
</comment>
<name>A0A7W4YUX3_9HYPH</name>
<keyword evidence="3" id="KW-0408">Iron</keyword>
<protein>
    <submittedName>
        <fullName evidence="6">3',5'-cyclic AMP phosphodiesterase CpdA</fullName>
    </submittedName>
</protein>
<keyword evidence="1" id="KW-0479">Metal-binding</keyword>
<evidence type="ECO:0000259" key="5">
    <source>
        <dbReference type="Pfam" id="PF00149"/>
    </source>
</evidence>
<dbReference type="InterPro" id="IPR004843">
    <property type="entry name" value="Calcineurin-like_PHP"/>
</dbReference>
<proteinExistence type="inferred from homology"/>
<dbReference type="AlphaFoldDB" id="A0A7W4YUX3"/>
<reference evidence="6 7" key="1">
    <citation type="submission" date="2020-08" db="EMBL/GenBank/DDBJ databases">
        <title>The Agave Microbiome: Exploring the role of microbial communities in plant adaptations to desert environments.</title>
        <authorList>
            <person name="Partida-Martinez L.P."/>
        </authorList>
    </citation>
    <scope>NUCLEOTIDE SEQUENCE [LARGE SCALE GENOMIC DNA]</scope>
    <source>
        <strain evidence="6 7">AT3.9</strain>
    </source>
</reference>
<keyword evidence="7" id="KW-1185">Reference proteome</keyword>
<dbReference type="PANTHER" id="PTHR42988">
    <property type="entry name" value="PHOSPHOHYDROLASE"/>
    <property type="match status" value="1"/>
</dbReference>
<accession>A0A7W4YUX3</accession>
<keyword evidence="2" id="KW-0378">Hydrolase</keyword>
<dbReference type="EMBL" id="JACHWB010000001">
    <property type="protein sequence ID" value="MBB3017825.1"/>
    <property type="molecule type" value="Genomic_DNA"/>
</dbReference>
<feature type="domain" description="Calcineurin-like phosphoesterase" evidence="5">
    <location>
        <begin position="11"/>
        <end position="234"/>
    </location>
</feature>
<dbReference type="InterPro" id="IPR050884">
    <property type="entry name" value="CNP_phosphodiesterase-III"/>
</dbReference>
<dbReference type="Pfam" id="PF00149">
    <property type="entry name" value="Metallophos"/>
    <property type="match status" value="1"/>
</dbReference>
<dbReference type="GO" id="GO:0016787">
    <property type="term" value="F:hydrolase activity"/>
    <property type="evidence" value="ECO:0007669"/>
    <property type="project" value="UniProtKB-KW"/>
</dbReference>
<dbReference type="SUPFAM" id="SSF56300">
    <property type="entry name" value="Metallo-dependent phosphatases"/>
    <property type="match status" value="1"/>
</dbReference>
<dbReference type="PANTHER" id="PTHR42988:SF2">
    <property type="entry name" value="CYCLIC NUCLEOTIDE PHOSPHODIESTERASE CBUA0032-RELATED"/>
    <property type="match status" value="1"/>
</dbReference>
<comment type="caution">
    <text evidence="6">The sequence shown here is derived from an EMBL/GenBank/DDBJ whole genome shotgun (WGS) entry which is preliminary data.</text>
</comment>
<dbReference type="Proteomes" id="UP000532010">
    <property type="component" value="Unassembled WGS sequence"/>
</dbReference>
<dbReference type="InterPro" id="IPR029052">
    <property type="entry name" value="Metallo-depent_PP-like"/>
</dbReference>
<sequence>MSTRMNPAAMFRIAHLTDPHVGPLPRPRLKQLLSKRLTGWYNWHRSRQDMHDMELLAALVADIHAQKPDHITCTGDTCNIGLPEEWKTSRVFLEELGDPSRVTFVPGNHDAYVRGSLEGLLREIAPWTRGDDGREGGFPYLRRYGSIALIGLSSAIPTLPFVASGRVGSRQMKATEEILKELGQDPGCFRIVLIHHPPHVGGAEAGRNLTDAKRFEKMLCRAGAELVLHGHNHVGSLAHLDGPRGPIPVIGAPSASARGGTLTHTAGYHLFTIGRDETGFLLTAERRGLRPDGTVGGLGMLSLARIRQPHEER</sequence>
<gene>
    <name evidence="6" type="ORF">FHR70_000865</name>
</gene>